<comment type="caution">
    <text evidence="2">The sequence shown here is derived from an EMBL/GenBank/DDBJ whole genome shotgun (WGS) entry which is preliminary data.</text>
</comment>
<evidence type="ECO:0000256" key="1">
    <source>
        <dbReference type="SAM" id="MobiDB-lite"/>
    </source>
</evidence>
<feature type="region of interest" description="Disordered" evidence="1">
    <location>
        <begin position="635"/>
        <end position="719"/>
    </location>
</feature>
<feature type="compositionally biased region" description="Basic and acidic residues" evidence="1">
    <location>
        <begin position="11"/>
        <end position="35"/>
    </location>
</feature>
<evidence type="ECO:0008006" key="4">
    <source>
        <dbReference type="Google" id="ProtNLM"/>
    </source>
</evidence>
<feature type="compositionally biased region" description="Basic and acidic residues" evidence="1">
    <location>
        <begin position="416"/>
        <end position="437"/>
    </location>
</feature>
<organism evidence="2 3">
    <name type="scientific">Pleurostoma richardsiae</name>
    <dbReference type="NCBI Taxonomy" id="41990"/>
    <lineage>
        <taxon>Eukaryota</taxon>
        <taxon>Fungi</taxon>
        <taxon>Dikarya</taxon>
        <taxon>Ascomycota</taxon>
        <taxon>Pezizomycotina</taxon>
        <taxon>Sordariomycetes</taxon>
        <taxon>Sordariomycetidae</taxon>
        <taxon>Calosphaeriales</taxon>
        <taxon>Pleurostomataceae</taxon>
        <taxon>Pleurostoma</taxon>
    </lineage>
</organism>
<feature type="compositionally biased region" description="Basic and acidic residues" evidence="1">
    <location>
        <begin position="635"/>
        <end position="647"/>
    </location>
</feature>
<feature type="compositionally biased region" description="Basic and acidic residues" evidence="1">
    <location>
        <begin position="590"/>
        <end position="600"/>
    </location>
</feature>
<dbReference type="AlphaFoldDB" id="A0AA38VXP6"/>
<feature type="compositionally biased region" description="Basic and acidic residues" evidence="1">
    <location>
        <begin position="489"/>
        <end position="522"/>
    </location>
</feature>
<feature type="compositionally biased region" description="Basic and acidic residues" evidence="1">
    <location>
        <begin position="90"/>
        <end position="110"/>
    </location>
</feature>
<reference evidence="2" key="1">
    <citation type="submission" date="2022-07" db="EMBL/GenBank/DDBJ databases">
        <title>Fungi with potential for degradation of polypropylene.</title>
        <authorList>
            <person name="Gostincar C."/>
        </authorList>
    </citation>
    <scope>NUCLEOTIDE SEQUENCE</scope>
    <source>
        <strain evidence="2">EXF-13308</strain>
    </source>
</reference>
<sequence>MASYDPYDAPPTRERSTRRYYREERRDDRDPRYLDPGDQYLRTSRDLIPRPREDSDLSVEEIHRDFPPPGYTRDIRRARSADVGYYDDYDDRRSHYSPRDDRDDYYYSDRKGRKAKSSSIYYEEEERKRRHVLSQQEKIIAAIAGAALAVGGKELYDRHEAKEDRTDVHRNLLASAALGAVGAAAGYQGAEFYNKHADKTDRKSALVHKGRDGKVTYYSDDDEDTKQGKGNKNFLESALAAAGLGGAAKALLGGGHDDRKSDSRSDTRSRRGSRSRSRSKDRGPKSKIQKAAMASLIAGATEAFRVAKEPGAWKGEKAKRVLTAAAGAATIDAAQSSDHAGSKVGLAESVIGGLIGNRVLNGSKKDIIEDRRTGRSVSRSRSRARSEGGGGGGVSGLAALATAGLGAIAGKKILDNRERSRSRRRDDSYDSRDESPDRRRRSRSRSVVDSARRGLAKFGIGSGPEDDRRRDYDDDDDSRSNRPRHRRHSSDDYDDYARDRDYRRGGRDYDDDRSYGGRDRSRSRNRGGRASSRGSASSSDLGDSDEDEKRARKIRGKQILTTGLAAVATIHAAHNVYQSMEKRNARHKAVKEGKLSPEEAKKLKSKAILQDAASVGIAALGIKGAISELKEAREAQHLAKEWQEEKQRRHQRRLERQRQLRGASRSSNGDFDGRHRADSWSSSAPPRRSRYDDDGPRYMDGNPYSAALPAPPVGYNSRR</sequence>
<proteinExistence type="predicted"/>
<gene>
    <name evidence="2" type="ORF">NKR23_g693</name>
</gene>
<feature type="region of interest" description="Disordered" evidence="1">
    <location>
        <begin position="580"/>
        <end position="600"/>
    </location>
</feature>
<feature type="compositionally biased region" description="Basic and acidic residues" evidence="1">
    <location>
        <begin position="255"/>
        <end position="269"/>
    </location>
</feature>
<dbReference type="Proteomes" id="UP001174694">
    <property type="component" value="Unassembled WGS sequence"/>
</dbReference>
<feature type="region of interest" description="Disordered" evidence="1">
    <location>
        <begin position="416"/>
        <end position="550"/>
    </location>
</feature>
<evidence type="ECO:0000313" key="3">
    <source>
        <dbReference type="Proteomes" id="UP001174694"/>
    </source>
</evidence>
<evidence type="ECO:0000313" key="2">
    <source>
        <dbReference type="EMBL" id="KAJ9157734.1"/>
    </source>
</evidence>
<protein>
    <recommendedName>
        <fullName evidence="4">DUF3824 domain-containing protein</fullName>
    </recommendedName>
</protein>
<keyword evidence="3" id="KW-1185">Reference proteome</keyword>
<feature type="compositionally biased region" description="Low complexity" evidence="1">
    <location>
        <begin position="528"/>
        <end position="541"/>
    </location>
</feature>
<feature type="region of interest" description="Disordered" evidence="1">
    <location>
        <begin position="366"/>
        <end position="395"/>
    </location>
</feature>
<accession>A0AA38VXP6</accession>
<feature type="region of interest" description="Disordered" evidence="1">
    <location>
        <begin position="1"/>
        <end position="118"/>
    </location>
</feature>
<feature type="compositionally biased region" description="Basic and acidic residues" evidence="1">
    <location>
        <begin position="43"/>
        <end position="66"/>
    </location>
</feature>
<name>A0AA38VXP6_9PEZI</name>
<dbReference type="EMBL" id="JANBVO010000001">
    <property type="protein sequence ID" value="KAJ9157734.1"/>
    <property type="molecule type" value="Genomic_DNA"/>
</dbReference>
<feature type="region of interest" description="Disordered" evidence="1">
    <location>
        <begin position="251"/>
        <end position="288"/>
    </location>
</feature>